<proteinExistence type="predicted"/>
<protein>
    <submittedName>
        <fullName evidence="2">Uncharacterized protein</fullName>
    </submittedName>
</protein>
<accession>A0A0B0MNL5</accession>
<evidence type="ECO:0000313" key="2">
    <source>
        <dbReference type="EMBL" id="KHG02315.1"/>
    </source>
</evidence>
<comment type="caution">
    <text evidence="2">The sequence shown here is derived from an EMBL/GenBank/DDBJ whole genome shotgun (WGS) entry which is preliminary data.</text>
</comment>
<name>A0A0B0MNL5_GOSAR</name>
<dbReference type="EMBL" id="JRRC01257541">
    <property type="protein sequence ID" value="KHG02315.1"/>
    <property type="molecule type" value="Genomic_DNA"/>
</dbReference>
<keyword evidence="1" id="KW-1133">Transmembrane helix</keyword>
<feature type="transmembrane region" description="Helical" evidence="1">
    <location>
        <begin position="12"/>
        <end position="32"/>
    </location>
</feature>
<evidence type="ECO:0000256" key="1">
    <source>
        <dbReference type="SAM" id="Phobius"/>
    </source>
</evidence>
<dbReference type="Proteomes" id="UP000032142">
    <property type="component" value="Unassembled WGS sequence"/>
</dbReference>
<keyword evidence="1" id="KW-0472">Membrane</keyword>
<gene>
    <name evidence="2" type="ORF">F383_24335</name>
</gene>
<keyword evidence="1" id="KW-0812">Transmembrane</keyword>
<evidence type="ECO:0000313" key="3">
    <source>
        <dbReference type="Proteomes" id="UP000032142"/>
    </source>
</evidence>
<reference evidence="3" key="1">
    <citation type="submission" date="2014-09" db="EMBL/GenBank/DDBJ databases">
        <authorList>
            <person name="Mudge J."/>
            <person name="Ramaraj T."/>
            <person name="Lindquist I.E."/>
            <person name="Bharti A.K."/>
            <person name="Sundararajan A."/>
            <person name="Cameron C.T."/>
            <person name="Woodward J.E."/>
            <person name="May G.D."/>
            <person name="Brubaker C."/>
            <person name="Broadhvest J."/>
            <person name="Wilkins T.A."/>
        </authorList>
    </citation>
    <scope>NUCLEOTIDE SEQUENCE</scope>
    <source>
        <strain evidence="3">cv. AKA8401</strain>
    </source>
</reference>
<keyword evidence="3" id="KW-1185">Reference proteome</keyword>
<organism evidence="2 3">
    <name type="scientific">Gossypium arboreum</name>
    <name type="common">Tree cotton</name>
    <name type="synonym">Gossypium nanking</name>
    <dbReference type="NCBI Taxonomy" id="29729"/>
    <lineage>
        <taxon>Eukaryota</taxon>
        <taxon>Viridiplantae</taxon>
        <taxon>Streptophyta</taxon>
        <taxon>Embryophyta</taxon>
        <taxon>Tracheophyta</taxon>
        <taxon>Spermatophyta</taxon>
        <taxon>Magnoliopsida</taxon>
        <taxon>eudicotyledons</taxon>
        <taxon>Gunneridae</taxon>
        <taxon>Pentapetalae</taxon>
        <taxon>rosids</taxon>
        <taxon>malvids</taxon>
        <taxon>Malvales</taxon>
        <taxon>Malvaceae</taxon>
        <taxon>Malvoideae</taxon>
        <taxon>Gossypium</taxon>
    </lineage>
</organism>
<dbReference type="AlphaFoldDB" id="A0A0B0MNL5"/>
<sequence>MVFARKEKWKQMFLIGFLTLKLILSGITWSNLTTKNNL</sequence>